<protein>
    <submittedName>
        <fullName evidence="2">Uncharacterized protein</fullName>
    </submittedName>
</protein>
<evidence type="ECO:0000256" key="1">
    <source>
        <dbReference type="SAM" id="Phobius"/>
    </source>
</evidence>
<keyword evidence="1" id="KW-1133">Transmembrane helix</keyword>
<keyword evidence="1" id="KW-0472">Membrane</keyword>
<dbReference type="EMBL" id="BK015467">
    <property type="protein sequence ID" value="DAE08320.1"/>
    <property type="molecule type" value="Genomic_DNA"/>
</dbReference>
<feature type="transmembrane region" description="Helical" evidence="1">
    <location>
        <begin position="7"/>
        <end position="31"/>
    </location>
</feature>
<accession>A0A8S5PNH0</accession>
<feature type="transmembrane region" description="Helical" evidence="1">
    <location>
        <begin position="51"/>
        <end position="71"/>
    </location>
</feature>
<reference evidence="2" key="1">
    <citation type="journal article" date="2021" name="Proc. Natl. Acad. Sci. U.S.A.">
        <title>A Catalog of Tens of Thousands of Viruses from Human Metagenomes Reveals Hidden Associations with Chronic Diseases.</title>
        <authorList>
            <person name="Tisza M.J."/>
            <person name="Buck C.B."/>
        </authorList>
    </citation>
    <scope>NUCLEOTIDE SEQUENCE</scope>
    <source>
        <strain evidence="2">CtnsL8</strain>
    </source>
</reference>
<feature type="transmembrane region" description="Helical" evidence="1">
    <location>
        <begin position="83"/>
        <end position="103"/>
    </location>
</feature>
<keyword evidence="1" id="KW-0812">Transmembrane</keyword>
<evidence type="ECO:0000313" key="2">
    <source>
        <dbReference type="EMBL" id="DAE08320.1"/>
    </source>
</evidence>
<proteinExistence type="predicted"/>
<sequence>MKKGFYFICLICIWLIIVLLLATLFVVAGLSKTPDCYGFYAKLGGACANPQIYVFALGVTLLLRSLIYLMLFKVHKKFAKDEAILCIIISILWFIFGLAATAASENASQEVLKEYSLNK</sequence>
<organism evidence="2">
    <name type="scientific">Siphoviridae sp. ctnsL8</name>
    <dbReference type="NCBI Taxonomy" id="2825666"/>
    <lineage>
        <taxon>Viruses</taxon>
        <taxon>Duplodnaviria</taxon>
        <taxon>Heunggongvirae</taxon>
        <taxon>Uroviricota</taxon>
        <taxon>Caudoviricetes</taxon>
    </lineage>
</organism>
<name>A0A8S5PNH0_9CAUD</name>